<dbReference type="EMBL" id="CASHTH010001708">
    <property type="protein sequence ID" value="CAI8018728.1"/>
    <property type="molecule type" value="Genomic_DNA"/>
</dbReference>
<evidence type="ECO:0000313" key="2">
    <source>
        <dbReference type="EMBL" id="CAI8018728.1"/>
    </source>
</evidence>
<protein>
    <submittedName>
        <fullName evidence="2">Uncharacterized protein</fullName>
    </submittedName>
</protein>
<evidence type="ECO:0000256" key="1">
    <source>
        <dbReference type="SAM" id="MobiDB-lite"/>
    </source>
</evidence>
<comment type="caution">
    <text evidence="2">The sequence shown here is derived from an EMBL/GenBank/DDBJ whole genome shotgun (WGS) entry which is preliminary data.</text>
</comment>
<evidence type="ECO:0000313" key="3">
    <source>
        <dbReference type="Proteomes" id="UP001174909"/>
    </source>
</evidence>
<organism evidence="2 3">
    <name type="scientific">Geodia barretti</name>
    <name type="common">Barrett's horny sponge</name>
    <dbReference type="NCBI Taxonomy" id="519541"/>
    <lineage>
        <taxon>Eukaryota</taxon>
        <taxon>Metazoa</taxon>
        <taxon>Porifera</taxon>
        <taxon>Demospongiae</taxon>
        <taxon>Heteroscleromorpha</taxon>
        <taxon>Tetractinellida</taxon>
        <taxon>Astrophorina</taxon>
        <taxon>Geodiidae</taxon>
        <taxon>Geodia</taxon>
    </lineage>
</organism>
<accession>A0AA35WER8</accession>
<gene>
    <name evidence="2" type="ORF">GBAR_LOCUS11349</name>
</gene>
<keyword evidence="3" id="KW-1185">Reference proteome</keyword>
<name>A0AA35WER8_GEOBA</name>
<proteinExistence type="predicted"/>
<dbReference type="AlphaFoldDB" id="A0AA35WER8"/>
<sequence length="147" mass="16260">MDVERFDVAPDGWWDEDDLESREVVAPAGTSTEDSTESAASEEDRILLLASQQYEDEASSNAVESPETSASARFGAPVTAMSIDQLITSKVPAKTRKTTQWAINVWKEWAVFRTSSASRDEEGAHGLNEDFVSMNAADQSFWMCRTD</sequence>
<reference evidence="2" key="1">
    <citation type="submission" date="2023-03" db="EMBL/GenBank/DDBJ databases">
        <authorList>
            <person name="Steffen K."/>
            <person name="Cardenas P."/>
        </authorList>
    </citation>
    <scope>NUCLEOTIDE SEQUENCE</scope>
</reference>
<feature type="region of interest" description="Disordered" evidence="1">
    <location>
        <begin position="1"/>
        <end position="43"/>
    </location>
</feature>
<dbReference type="Proteomes" id="UP001174909">
    <property type="component" value="Unassembled WGS sequence"/>
</dbReference>
<feature type="compositionally biased region" description="Low complexity" evidence="1">
    <location>
        <begin position="30"/>
        <end position="39"/>
    </location>
</feature>